<dbReference type="InterPro" id="IPR028055">
    <property type="entry name" value="YidC/Oxa/ALB_C"/>
</dbReference>
<comment type="caution">
    <text evidence="4">The sequence shown here is derived from an EMBL/GenBank/DDBJ whole genome shotgun (WGS) entry which is preliminary data.</text>
</comment>
<keyword evidence="1 2" id="KW-0812">Transmembrane</keyword>
<accession>A0A955LL59</accession>
<gene>
    <name evidence="4" type="ORF">KC614_01590</name>
</gene>
<protein>
    <submittedName>
        <fullName evidence="4">YidC/Oxa1 family membrane protein insertase</fullName>
    </submittedName>
</protein>
<evidence type="ECO:0000313" key="4">
    <source>
        <dbReference type="EMBL" id="MCA9391881.1"/>
    </source>
</evidence>
<evidence type="ECO:0000256" key="1">
    <source>
        <dbReference type="RuleBase" id="RU003945"/>
    </source>
</evidence>
<evidence type="ECO:0000256" key="2">
    <source>
        <dbReference type="SAM" id="Phobius"/>
    </source>
</evidence>
<dbReference type="GO" id="GO:0016020">
    <property type="term" value="C:membrane"/>
    <property type="evidence" value="ECO:0007669"/>
    <property type="project" value="UniProtKB-SubCell"/>
</dbReference>
<reference evidence="4" key="2">
    <citation type="journal article" date="2021" name="Microbiome">
        <title>Successional dynamics and alternative stable states in a saline activated sludge microbial community over 9 years.</title>
        <authorList>
            <person name="Wang Y."/>
            <person name="Ye J."/>
            <person name="Ju F."/>
            <person name="Liu L."/>
            <person name="Boyd J.A."/>
            <person name="Deng Y."/>
            <person name="Parks D.H."/>
            <person name="Jiang X."/>
            <person name="Yin X."/>
            <person name="Woodcroft B.J."/>
            <person name="Tyson G.W."/>
            <person name="Hugenholtz P."/>
            <person name="Polz M.F."/>
            <person name="Zhang T."/>
        </authorList>
    </citation>
    <scope>NUCLEOTIDE SEQUENCE</scope>
    <source>
        <strain evidence="4">HKST-UBA03</strain>
    </source>
</reference>
<feature type="transmembrane region" description="Helical" evidence="2">
    <location>
        <begin position="211"/>
        <end position="229"/>
    </location>
</feature>
<organism evidence="4 5">
    <name type="scientific">candidate division WWE3 bacterium</name>
    <dbReference type="NCBI Taxonomy" id="2053526"/>
    <lineage>
        <taxon>Bacteria</taxon>
        <taxon>Katanobacteria</taxon>
    </lineage>
</organism>
<proteinExistence type="inferred from homology"/>
<evidence type="ECO:0000259" key="3">
    <source>
        <dbReference type="Pfam" id="PF02096"/>
    </source>
</evidence>
<feature type="transmembrane region" description="Helical" evidence="2">
    <location>
        <begin position="99"/>
        <end position="120"/>
    </location>
</feature>
<dbReference type="EMBL" id="JAGQKZ010000008">
    <property type="protein sequence ID" value="MCA9391881.1"/>
    <property type="molecule type" value="Genomic_DNA"/>
</dbReference>
<keyword evidence="2" id="KW-0472">Membrane</keyword>
<dbReference type="Proteomes" id="UP000751518">
    <property type="component" value="Unassembled WGS sequence"/>
</dbReference>
<feature type="domain" description="Membrane insertase YidC/Oxa/ALB C-terminal" evidence="3">
    <location>
        <begin position="33"/>
        <end position="223"/>
    </location>
</feature>
<feature type="transmembrane region" description="Helical" evidence="2">
    <location>
        <begin position="189"/>
        <end position="205"/>
    </location>
</feature>
<feature type="transmembrane region" description="Helical" evidence="2">
    <location>
        <begin position="33"/>
        <end position="54"/>
    </location>
</feature>
<comment type="subcellular location">
    <subcellularLocation>
        <location evidence="1">Membrane</location>
        <topology evidence="1">Multi-pass membrane protein</topology>
    </subcellularLocation>
</comment>
<dbReference type="Pfam" id="PF02096">
    <property type="entry name" value="60KD_IMP"/>
    <property type="match status" value="1"/>
</dbReference>
<keyword evidence="2" id="KW-1133">Transmembrane helix</keyword>
<dbReference type="AlphaFoldDB" id="A0A955LL59"/>
<feature type="transmembrane region" description="Helical" evidence="2">
    <location>
        <begin position="7"/>
        <end position="27"/>
    </location>
</feature>
<name>A0A955LL59_UNCKA</name>
<reference evidence="4" key="1">
    <citation type="submission" date="2020-04" db="EMBL/GenBank/DDBJ databases">
        <authorList>
            <person name="Zhang T."/>
        </authorList>
    </citation>
    <scope>NUCLEOTIDE SEQUENCE</scope>
    <source>
        <strain evidence="4">HKST-UBA03</strain>
    </source>
</reference>
<feature type="transmembrane region" description="Helical" evidence="2">
    <location>
        <begin position="158"/>
        <end position="177"/>
    </location>
</feature>
<evidence type="ECO:0000313" key="5">
    <source>
        <dbReference type="Proteomes" id="UP000751518"/>
    </source>
</evidence>
<comment type="similarity">
    <text evidence="1">Belongs to the OXA1/ALB3/YidC family.</text>
</comment>
<sequence>MLNLLVAIFYQPFINALVLIYDLLQHIMEHPDMGVAVIIFSLGIRLALLPVTLAGTQSEDERRQIGREFHAIEEQYKSSEPLKFQAEKKKLIQKNRSTVRFEILNLVIQLVIALILWRVFTKGLEGEDLHLLYSWMPKVTEPFNLTFLGVIDLTKPSLLMNIISSCLMFLVETLNIMFSPLPPTRQDRMVQFLLPVIVFLYLYTMPAGKKFFVVTTLVFSIVFIMFREIRHVVNLAGAKR</sequence>